<dbReference type="SMR" id="A0A3B6PKG4"/>
<dbReference type="EnsemblPlants" id="TraesCS6B02G197600.1">
    <property type="protein sequence ID" value="TraesCS6B02G197600.1"/>
    <property type="gene ID" value="TraesCS6B02G197600"/>
</dbReference>
<feature type="compositionally biased region" description="Basic and acidic residues" evidence="1">
    <location>
        <begin position="251"/>
        <end position="280"/>
    </location>
</feature>
<evidence type="ECO:0000256" key="1">
    <source>
        <dbReference type="SAM" id="MobiDB-lite"/>
    </source>
</evidence>
<dbReference type="AlphaFoldDB" id="A0A3B6PKG4"/>
<evidence type="ECO:0000313" key="3">
    <source>
        <dbReference type="Proteomes" id="UP000019116"/>
    </source>
</evidence>
<organism evidence="2">
    <name type="scientific">Triticum aestivum</name>
    <name type="common">Wheat</name>
    <dbReference type="NCBI Taxonomy" id="4565"/>
    <lineage>
        <taxon>Eukaryota</taxon>
        <taxon>Viridiplantae</taxon>
        <taxon>Streptophyta</taxon>
        <taxon>Embryophyta</taxon>
        <taxon>Tracheophyta</taxon>
        <taxon>Spermatophyta</taxon>
        <taxon>Magnoliopsida</taxon>
        <taxon>Liliopsida</taxon>
        <taxon>Poales</taxon>
        <taxon>Poaceae</taxon>
        <taxon>BOP clade</taxon>
        <taxon>Pooideae</taxon>
        <taxon>Triticodae</taxon>
        <taxon>Triticeae</taxon>
        <taxon>Triticinae</taxon>
        <taxon>Triticum</taxon>
    </lineage>
</organism>
<evidence type="ECO:0000313" key="2">
    <source>
        <dbReference type="EnsemblPlants" id="TraesCS6B02G197600.1"/>
    </source>
</evidence>
<gene>
    <name evidence="2" type="primary">LOC123134021</name>
</gene>
<keyword evidence="3" id="KW-1185">Reference proteome</keyword>
<dbReference type="GeneID" id="123134021"/>
<dbReference type="RefSeq" id="XP_044409316.1">
    <property type="nucleotide sequence ID" value="XM_044553381.1"/>
</dbReference>
<reference evidence="2" key="2">
    <citation type="submission" date="2018-10" db="UniProtKB">
        <authorList>
            <consortium name="EnsemblPlants"/>
        </authorList>
    </citation>
    <scope>IDENTIFICATION</scope>
</reference>
<dbReference type="Proteomes" id="UP000019116">
    <property type="component" value="Chromosome 6B"/>
</dbReference>
<dbReference type="Gramene" id="TraesJUL6B03G03532560.1">
    <property type="protein sequence ID" value="TraesJUL6B03G03532560.1"/>
    <property type="gene ID" value="TraesJUL6B03G03532560"/>
</dbReference>
<dbReference type="SUPFAM" id="SSF54001">
    <property type="entry name" value="Cysteine proteinases"/>
    <property type="match status" value="1"/>
</dbReference>
<protein>
    <submittedName>
        <fullName evidence="2">Uncharacterized protein</fullName>
    </submittedName>
</protein>
<dbReference type="KEGG" id="taes:123134021"/>
<name>A0A3B6PKG4_WHEAT</name>
<proteinExistence type="predicted"/>
<accession>A0A3B6PKG4</accession>
<dbReference type="InterPro" id="IPR038765">
    <property type="entry name" value="Papain-like_cys_pep_sf"/>
</dbReference>
<dbReference type="Gramene" id="TraesCS6B02G197600.1">
    <property type="protein sequence ID" value="TraesCS6B02G197600.1"/>
    <property type="gene ID" value="TraesCS6B02G197600"/>
</dbReference>
<feature type="region of interest" description="Disordered" evidence="1">
    <location>
        <begin position="251"/>
        <end position="291"/>
    </location>
</feature>
<dbReference type="GO" id="GO:0006457">
    <property type="term" value="P:protein folding"/>
    <property type="evidence" value="ECO:0000318"/>
    <property type="project" value="GO_Central"/>
</dbReference>
<reference evidence="2" key="1">
    <citation type="submission" date="2018-08" db="EMBL/GenBank/DDBJ databases">
        <authorList>
            <person name="Rossello M."/>
        </authorList>
    </citation>
    <scope>NUCLEOTIDE SEQUENCE [LARGE SCALE GENOMIC DNA]</scope>
    <source>
        <strain evidence="2">cv. Chinese Spring</strain>
    </source>
</reference>
<sequence>MYTKIGASVEVSWENRLYKGRYILPRPMQQGRFPTCVFFSFTKGGQLVIHRSFADKYQNPKIQCDILLDPESVAREFVVMNGGQRWDWNFLRKDKDRLDRPAAAAYLMTEVGADGESSRWEGKRKVAVDKCTYLGHKPSFDEVKCLLDTGKAVMAGMICGPDFDGLGPDEIYSCSPQYVWRNGKRRLAEGFEKHMILLIGHAKHDESGSIYTPFLNSHGCSFGGGGIGRVFFDDLRCFYVMDTKYPPKIIDKESSPSKLRLGHDEQKRDAGLAKTEDGKGSGKYVVPARRQ</sequence>
<dbReference type="GO" id="GO:0005739">
    <property type="term" value="C:mitochondrion"/>
    <property type="evidence" value="ECO:0000318"/>
    <property type="project" value="GO_Central"/>
</dbReference>
<dbReference type="Gramene" id="TraesCS6B03G0507700.1">
    <property type="protein sequence ID" value="TraesCS6B03G0507700.1.CDS"/>
    <property type="gene ID" value="TraesCS6B03G0507700"/>
</dbReference>